<proteinExistence type="predicted"/>
<protein>
    <submittedName>
        <fullName evidence="1">Uncharacterized protein</fullName>
    </submittedName>
</protein>
<feature type="non-terminal residue" evidence="1">
    <location>
        <position position="1"/>
    </location>
</feature>
<sequence length="79" mass="9127">MHTVQDRLLLSLCRCHNVVEHSTGTWTFCHHGYSVPEDLLGKRDLFIRFSLLNVEAEKGAEIFRQKPSGHNAQLCDCWM</sequence>
<accession>A0ABP0UQ62</accession>
<reference evidence="1" key="1">
    <citation type="submission" date="2024-02" db="EMBL/GenBank/DDBJ databases">
        <authorList>
            <consortium name="ELIXIR-Norway"/>
            <consortium name="Elixir Norway"/>
        </authorList>
    </citation>
    <scope>NUCLEOTIDE SEQUENCE</scope>
</reference>
<name>A0ABP0UQ62_9BRYO</name>
<evidence type="ECO:0000313" key="2">
    <source>
        <dbReference type="Proteomes" id="UP001497512"/>
    </source>
</evidence>
<feature type="non-terminal residue" evidence="1">
    <location>
        <position position="79"/>
    </location>
</feature>
<gene>
    <name evidence="1" type="ORF">CSSPTR1EN2_LOCUS18328</name>
</gene>
<dbReference type="EMBL" id="OZ019897">
    <property type="protein sequence ID" value="CAK9226616.1"/>
    <property type="molecule type" value="Genomic_DNA"/>
</dbReference>
<organism evidence="1 2">
    <name type="scientific">Sphagnum troendelagicum</name>
    <dbReference type="NCBI Taxonomy" id="128251"/>
    <lineage>
        <taxon>Eukaryota</taxon>
        <taxon>Viridiplantae</taxon>
        <taxon>Streptophyta</taxon>
        <taxon>Embryophyta</taxon>
        <taxon>Bryophyta</taxon>
        <taxon>Sphagnophytina</taxon>
        <taxon>Sphagnopsida</taxon>
        <taxon>Sphagnales</taxon>
        <taxon>Sphagnaceae</taxon>
        <taxon>Sphagnum</taxon>
    </lineage>
</organism>
<evidence type="ECO:0000313" key="1">
    <source>
        <dbReference type="EMBL" id="CAK9226616.1"/>
    </source>
</evidence>
<keyword evidence="2" id="KW-1185">Reference proteome</keyword>
<dbReference type="Proteomes" id="UP001497512">
    <property type="component" value="Chromosome 5"/>
</dbReference>